<reference evidence="2 3" key="1">
    <citation type="submission" date="2016-03" db="EMBL/GenBank/DDBJ databases">
        <title>Whole genome sequencing of Grifola frondosa 9006-11.</title>
        <authorList>
            <person name="Min B."/>
            <person name="Park H."/>
            <person name="Kim J.-G."/>
            <person name="Cho H."/>
            <person name="Oh Y.-L."/>
            <person name="Kong W.-S."/>
            <person name="Choi I.-G."/>
        </authorList>
    </citation>
    <scope>NUCLEOTIDE SEQUENCE [LARGE SCALE GENOMIC DNA]</scope>
    <source>
        <strain evidence="2 3">9006-11</strain>
    </source>
</reference>
<evidence type="ECO:0000313" key="2">
    <source>
        <dbReference type="EMBL" id="OBZ78546.1"/>
    </source>
</evidence>
<accession>A0A1C7MQ58</accession>
<dbReference type="AlphaFoldDB" id="A0A1C7MQ58"/>
<comment type="caution">
    <text evidence="2">The sequence shown here is derived from an EMBL/GenBank/DDBJ whole genome shotgun (WGS) entry which is preliminary data.</text>
</comment>
<name>A0A1C7MQ58_GRIFR</name>
<dbReference type="EMBL" id="LUGG01000001">
    <property type="protein sequence ID" value="OBZ78546.1"/>
    <property type="molecule type" value="Genomic_DNA"/>
</dbReference>
<proteinExistence type="predicted"/>
<organism evidence="2 3">
    <name type="scientific">Grifola frondosa</name>
    <name type="common">Maitake</name>
    <name type="synonym">Polyporus frondosus</name>
    <dbReference type="NCBI Taxonomy" id="5627"/>
    <lineage>
        <taxon>Eukaryota</taxon>
        <taxon>Fungi</taxon>
        <taxon>Dikarya</taxon>
        <taxon>Basidiomycota</taxon>
        <taxon>Agaricomycotina</taxon>
        <taxon>Agaricomycetes</taxon>
        <taxon>Polyporales</taxon>
        <taxon>Grifolaceae</taxon>
        <taxon>Grifola</taxon>
    </lineage>
</organism>
<keyword evidence="3" id="KW-1185">Reference proteome</keyword>
<sequence length="267" mass="27141">MIVHEMHHPLGMRRWLYRQLSPRRGVPKQEWEGQCLWWKASRGWREGGELRQVESGAIRVDNADSGSIISDSLEAAVAGADATEGGDMDEMVVVVTVVGTISRFVNRRRIEAAVACITADAPAAPAVPLPVTAGASATTAPTSTIADVPAAALAVVAVVAVVTVGTLAEATAVSVPSDAVIAVVPVAAVAIVVVAEAAVTAAATGVTVVASAAAEVVSIAPPVPSCMFVGDMTFATAESPIEESGVSSRGGDDDPAALNATEDLRPS</sequence>
<evidence type="ECO:0000313" key="3">
    <source>
        <dbReference type="Proteomes" id="UP000092993"/>
    </source>
</evidence>
<gene>
    <name evidence="2" type="ORF">A0H81_01461</name>
</gene>
<dbReference type="Proteomes" id="UP000092993">
    <property type="component" value="Unassembled WGS sequence"/>
</dbReference>
<feature type="region of interest" description="Disordered" evidence="1">
    <location>
        <begin position="240"/>
        <end position="267"/>
    </location>
</feature>
<evidence type="ECO:0000256" key="1">
    <source>
        <dbReference type="SAM" id="MobiDB-lite"/>
    </source>
</evidence>
<protein>
    <submittedName>
        <fullName evidence="2">Uncharacterized protein</fullName>
    </submittedName>
</protein>